<dbReference type="SMART" id="SM01017">
    <property type="entry name" value="Arrestin_C"/>
    <property type="match status" value="1"/>
</dbReference>
<evidence type="ECO:0000259" key="3">
    <source>
        <dbReference type="SMART" id="SM01017"/>
    </source>
</evidence>
<evidence type="ECO:0000256" key="1">
    <source>
        <dbReference type="ARBA" id="ARBA00005298"/>
    </source>
</evidence>
<dbReference type="InterPro" id="IPR014752">
    <property type="entry name" value="Arrestin-like_C"/>
</dbReference>
<evidence type="ECO:0000313" key="4">
    <source>
        <dbReference type="EMBL" id="PAA45979.1"/>
    </source>
</evidence>
<gene>
    <name evidence="4" type="ORF">BOX15_Mlig016418g1</name>
</gene>
<dbReference type="InterPro" id="IPR011021">
    <property type="entry name" value="Arrestin-like_N"/>
</dbReference>
<dbReference type="AlphaFoldDB" id="A0A267DBL2"/>
<evidence type="ECO:0000313" key="5">
    <source>
        <dbReference type="Proteomes" id="UP000215902"/>
    </source>
</evidence>
<dbReference type="PANTHER" id="PTHR11188:SF176">
    <property type="entry name" value="ARRESTIN DOMAIN-CONTAINING PROTEIN 1"/>
    <property type="match status" value="1"/>
</dbReference>
<dbReference type="InterPro" id="IPR014756">
    <property type="entry name" value="Ig_E-set"/>
</dbReference>
<feature type="region of interest" description="Disordered" evidence="2">
    <location>
        <begin position="391"/>
        <end position="424"/>
    </location>
</feature>
<dbReference type="Pfam" id="PF02752">
    <property type="entry name" value="Arrestin_C"/>
    <property type="match status" value="1"/>
</dbReference>
<reference evidence="4 5" key="1">
    <citation type="submission" date="2017-06" db="EMBL/GenBank/DDBJ databases">
        <title>A platform for efficient transgenesis in Macrostomum lignano, a flatworm model organism for stem cell research.</title>
        <authorList>
            <person name="Berezikov E."/>
        </authorList>
    </citation>
    <scope>NUCLEOTIDE SEQUENCE [LARGE SCALE GENOMIC DNA]</scope>
    <source>
        <strain evidence="4">DV1</strain>
        <tissue evidence="4">Whole organism</tissue>
    </source>
</reference>
<dbReference type="OrthoDB" id="2333384at2759"/>
<feature type="domain" description="Arrestin C-terminal-like" evidence="3">
    <location>
        <begin position="187"/>
        <end position="319"/>
    </location>
</feature>
<dbReference type="PANTHER" id="PTHR11188">
    <property type="entry name" value="ARRESTIN DOMAIN CONTAINING PROTEIN"/>
    <property type="match status" value="1"/>
</dbReference>
<dbReference type="SUPFAM" id="SSF81296">
    <property type="entry name" value="E set domains"/>
    <property type="match status" value="2"/>
</dbReference>
<dbReference type="InterPro" id="IPR011022">
    <property type="entry name" value="Arrestin_C-like"/>
</dbReference>
<dbReference type="STRING" id="282301.A0A267DBL2"/>
<protein>
    <recommendedName>
        <fullName evidence="3">Arrestin C-terminal-like domain-containing protein</fullName>
    </recommendedName>
</protein>
<comment type="similarity">
    <text evidence="1">Belongs to the arrestin family.</text>
</comment>
<dbReference type="Pfam" id="PF00339">
    <property type="entry name" value="Arrestin_N"/>
    <property type="match status" value="1"/>
</dbReference>
<keyword evidence="5" id="KW-1185">Reference proteome</keyword>
<accession>A0A267DBL2</accession>
<dbReference type="Gene3D" id="2.60.40.640">
    <property type="match status" value="2"/>
</dbReference>
<proteinExistence type="inferred from homology"/>
<feature type="non-terminal residue" evidence="4">
    <location>
        <position position="424"/>
    </location>
</feature>
<name>A0A267DBL2_9PLAT</name>
<organism evidence="4 5">
    <name type="scientific">Macrostomum lignano</name>
    <dbReference type="NCBI Taxonomy" id="282301"/>
    <lineage>
        <taxon>Eukaryota</taxon>
        <taxon>Metazoa</taxon>
        <taxon>Spiralia</taxon>
        <taxon>Lophotrochozoa</taxon>
        <taxon>Platyhelminthes</taxon>
        <taxon>Rhabditophora</taxon>
        <taxon>Macrostomorpha</taxon>
        <taxon>Macrostomida</taxon>
        <taxon>Macrostomidae</taxon>
        <taxon>Macrostomum</taxon>
    </lineage>
</organism>
<sequence>MGCEMAKLRRLDISLENGLGIYNPGDLVNGLVCVDVTDSTEVHGGRMWFYGSAETSWIEMTRSDGPETISGHQVFFQTCCKLFGKDFDENSDGSCYTISPGFHQFPFKFQLPERLPSSFEYYSETGRIKARITFNVKAEVENAKRSASHSRERTILVVNYYDLNAHRHLIDRVCLKKEISLAYCCVSKGRIICELSLAKTGYVPGETMDISVHLFNSSSACVRSTHITFQQRVFLSAGSHRKVASALIFSISGQRVKPGASGYYHDVIHIPPLPPTGMPHCEIIDLEYVVQIQIEASGAFGQTQVLELSLPVIIGNVPLRESFMDNKQVVPCFAHFDFGTGDIIEHSPSELSTETPRPVYTYYKTERRPLAGTDYGDGAGTDSVIGVGYGSSSQVSLDRGRQQQQQQQQQNLRPIMAASSLDTN</sequence>
<dbReference type="EMBL" id="NIVC01005143">
    <property type="protein sequence ID" value="PAA45979.1"/>
    <property type="molecule type" value="Genomic_DNA"/>
</dbReference>
<evidence type="ECO:0000256" key="2">
    <source>
        <dbReference type="SAM" id="MobiDB-lite"/>
    </source>
</evidence>
<dbReference type="GO" id="GO:0015031">
    <property type="term" value="P:protein transport"/>
    <property type="evidence" value="ECO:0007669"/>
    <property type="project" value="TreeGrafter"/>
</dbReference>
<dbReference type="InterPro" id="IPR050357">
    <property type="entry name" value="Arrestin_domain-protein"/>
</dbReference>
<dbReference type="GO" id="GO:0005737">
    <property type="term" value="C:cytoplasm"/>
    <property type="evidence" value="ECO:0007669"/>
    <property type="project" value="TreeGrafter"/>
</dbReference>
<dbReference type="Proteomes" id="UP000215902">
    <property type="component" value="Unassembled WGS sequence"/>
</dbReference>
<comment type="caution">
    <text evidence="4">The sequence shown here is derived from an EMBL/GenBank/DDBJ whole genome shotgun (WGS) entry which is preliminary data.</text>
</comment>